<dbReference type="FunFam" id="3.40.605.10:FF:000005">
    <property type="entry name" value="Succinate-semialdehyde dehydrogenase I"/>
    <property type="match status" value="1"/>
</dbReference>
<gene>
    <name evidence="10" type="ORF">SeLEV6574_g05874</name>
</gene>
<dbReference type="InterPro" id="IPR029510">
    <property type="entry name" value="Ald_DH_CS_GLU"/>
</dbReference>
<comment type="similarity">
    <text evidence="2 7">Belongs to the aldehyde dehydrogenase family.</text>
</comment>
<dbReference type="EMBL" id="QEAM01000297">
    <property type="protein sequence ID" value="TPX41895.1"/>
    <property type="molecule type" value="Genomic_DNA"/>
</dbReference>
<proteinExistence type="inferred from homology"/>
<evidence type="ECO:0000256" key="8">
    <source>
        <dbReference type="RuleBase" id="RU365091"/>
    </source>
</evidence>
<sequence length="533" mass="56866">MLPQRLGADGYRVLVSTTFRIVNLRRPMASGITVDTNVMNMLQDKSLVKTLAVVGGKWIAAESLQAYNVVDPATHQTIAQVPDMRASDARNAIRAAAKAFPGWSRTLARERATLLRRWYDLIKANSQDLAAIMVAECGKPLAEAKGEVAYSASFIQWFAEEAPRVYGDIIPQTAAGKRLMVIKQPVGVCSLITPWNFPSAMITRKAGAALAAGCTVVIKPASETPLSALALVELADRAGIPRGVLNIITTEKNTQEVGLELSTNPTVRKISFTGSTAVGKLLMKQASSTVKKVSMELGGNAAMIVFDDADLDAAVSGVMSSKFRNTGQTCICTNRLYVQSAIYDKFTAKLAAAMDGTLKVGNGFDGSSTVGPLITKNGWSKVKKHVDDAVSKGAKAVIGGKPHELGGSFFQPTLLTGMTQDMIISREETFGPVAALFKFDTEQEVIALANGTPFGLAGYFYTRDISRAFRVAEAIETGMVGINDGAISNEVAPFGGIKESGVGREGSRHGIDEYLITKYIGFGNIAEQPPSKL</sequence>
<organism evidence="10 11">
    <name type="scientific">Synchytrium endobioticum</name>
    <dbReference type="NCBI Taxonomy" id="286115"/>
    <lineage>
        <taxon>Eukaryota</taxon>
        <taxon>Fungi</taxon>
        <taxon>Fungi incertae sedis</taxon>
        <taxon>Chytridiomycota</taxon>
        <taxon>Chytridiomycota incertae sedis</taxon>
        <taxon>Chytridiomycetes</taxon>
        <taxon>Synchytriales</taxon>
        <taxon>Synchytriaceae</taxon>
        <taxon>Synchytrium</taxon>
    </lineage>
</organism>
<evidence type="ECO:0000259" key="9">
    <source>
        <dbReference type="Pfam" id="PF00171"/>
    </source>
</evidence>
<reference evidence="10 11" key="1">
    <citation type="journal article" date="2019" name="Sci. Rep.">
        <title>Comparative genomics of chytrid fungi reveal insights into the obligate biotrophic and pathogenic lifestyle of Synchytrium endobioticum.</title>
        <authorList>
            <person name="van de Vossenberg B.T.L.H."/>
            <person name="Warris S."/>
            <person name="Nguyen H.D.T."/>
            <person name="van Gent-Pelzer M.P.E."/>
            <person name="Joly D.L."/>
            <person name="van de Geest H.C."/>
            <person name="Bonants P.J.M."/>
            <person name="Smith D.S."/>
            <person name="Levesque C.A."/>
            <person name="van der Lee T.A.J."/>
        </authorList>
    </citation>
    <scope>NUCLEOTIDE SEQUENCE [LARGE SCALE GENOMIC DNA]</scope>
    <source>
        <strain evidence="10 11">LEV6574</strain>
    </source>
</reference>
<evidence type="ECO:0000256" key="5">
    <source>
        <dbReference type="ARBA" id="ARBA00052698"/>
    </source>
</evidence>
<feature type="domain" description="Aldehyde dehydrogenase" evidence="9">
    <location>
        <begin position="58"/>
        <end position="519"/>
    </location>
</feature>
<dbReference type="SUPFAM" id="SSF53720">
    <property type="entry name" value="ALDH-like"/>
    <property type="match status" value="1"/>
</dbReference>
<evidence type="ECO:0000313" key="10">
    <source>
        <dbReference type="EMBL" id="TPX41895.1"/>
    </source>
</evidence>
<dbReference type="InterPro" id="IPR016161">
    <property type="entry name" value="Ald_DH/histidinol_DH"/>
</dbReference>
<evidence type="ECO:0000256" key="1">
    <source>
        <dbReference type="ARBA" id="ARBA00005176"/>
    </source>
</evidence>
<evidence type="ECO:0000313" key="11">
    <source>
        <dbReference type="Proteomes" id="UP000320475"/>
    </source>
</evidence>
<dbReference type="AlphaFoldDB" id="A0A507CRW8"/>
<dbReference type="GO" id="GO:0036243">
    <property type="term" value="F:succinate-semialdehyde dehydrogenase (NADP+) activity"/>
    <property type="evidence" value="ECO:0007669"/>
    <property type="project" value="RHEA"/>
</dbReference>
<dbReference type="VEuPathDB" id="FungiDB:SeMB42_g06601"/>
<keyword evidence="3 7" id="KW-0560">Oxidoreductase</keyword>
<dbReference type="GO" id="GO:0009450">
    <property type="term" value="P:gamma-aminobutyric acid catabolic process"/>
    <property type="evidence" value="ECO:0007669"/>
    <property type="project" value="UniProtKB-UniPathway"/>
</dbReference>
<dbReference type="OrthoDB" id="310895at2759"/>
<dbReference type="PANTHER" id="PTHR43353">
    <property type="entry name" value="SUCCINATE-SEMIALDEHYDE DEHYDROGENASE, MITOCHONDRIAL"/>
    <property type="match status" value="1"/>
</dbReference>
<dbReference type="Pfam" id="PF00171">
    <property type="entry name" value="Aldedh"/>
    <property type="match status" value="1"/>
</dbReference>
<name>A0A507CRW8_9FUNG</name>
<protein>
    <recommendedName>
        <fullName evidence="8">Succinate-semialdehyde dehydrogenase</fullName>
        <ecNumber evidence="8">1.2.1.16</ecNumber>
    </recommendedName>
</protein>
<dbReference type="PROSITE" id="PS00070">
    <property type="entry name" value="ALDEHYDE_DEHYDR_CYS"/>
    <property type="match status" value="1"/>
</dbReference>
<dbReference type="InterPro" id="IPR015590">
    <property type="entry name" value="Aldehyde_DH_dom"/>
</dbReference>
<dbReference type="Proteomes" id="UP000320475">
    <property type="component" value="Unassembled WGS sequence"/>
</dbReference>
<comment type="catalytic activity">
    <reaction evidence="4 8">
        <text>succinate semialdehyde + NADP(+) + H2O = succinate + NADPH + 2 H(+)</text>
        <dbReference type="Rhea" id="RHEA:13213"/>
        <dbReference type="ChEBI" id="CHEBI:15377"/>
        <dbReference type="ChEBI" id="CHEBI:15378"/>
        <dbReference type="ChEBI" id="CHEBI:30031"/>
        <dbReference type="ChEBI" id="CHEBI:57706"/>
        <dbReference type="ChEBI" id="CHEBI:57783"/>
        <dbReference type="ChEBI" id="CHEBI:58349"/>
        <dbReference type="EC" id="1.2.1.16"/>
    </reaction>
</comment>
<dbReference type="EC" id="1.2.1.16" evidence="8"/>
<evidence type="ECO:0000256" key="7">
    <source>
        <dbReference type="RuleBase" id="RU003345"/>
    </source>
</evidence>
<evidence type="ECO:0000256" key="6">
    <source>
        <dbReference type="PROSITE-ProRule" id="PRU10007"/>
    </source>
</evidence>
<dbReference type="FunFam" id="3.40.309.10:FF:000004">
    <property type="entry name" value="Succinate-semialdehyde dehydrogenase I"/>
    <property type="match status" value="1"/>
</dbReference>
<dbReference type="Gene3D" id="3.40.309.10">
    <property type="entry name" value="Aldehyde Dehydrogenase, Chain A, domain 2"/>
    <property type="match status" value="1"/>
</dbReference>
<dbReference type="Gene3D" id="3.40.605.10">
    <property type="entry name" value="Aldehyde Dehydrogenase, Chain A, domain 1"/>
    <property type="match status" value="1"/>
</dbReference>
<dbReference type="PROSITE" id="PS00687">
    <property type="entry name" value="ALDEHYDE_DEHYDR_GLU"/>
    <property type="match status" value="1"/>
</dbReference>
<evidence type="ECO:0000256" key="3">
    <source>
        <dbReference type="ARBA" id="ARBA00023002"/>
    </source>
</evidence>
<dbReference type="NCBIfam" id="TIGR01780">
    <property type="entry name" value="SSADH"/>
    <property type="match status" value="1"/>
</dbReference>
<feature type="active site" evidence="6">
    <location>
        <position position="296"/>
    </location>
</feature>
<dbReference type="UniPathway" id="UPA00733"/>
<comment type="pathway">
    <text evidence="1 8">Amino-acid degradation; 4-aminobutanoate degradation.</text>
</comment>
<dbReference type="InterPro" id="IPR016160">
    <property type="entry name" value="Ald_DH_CS_CYS"/>
</dbReference>
<dbReference type="InterPro" id="IPR016163">
    <property type="entry name" value="Ald_DH_C"/>
</dbReference>
<dbReference type="GO" id="GO:0004777">
    <property type="term" value="F:succinate-semialdehyde dehydrogenase (NAD+) activity"/>
    <property type="evidence" value="ECO:0007669"/>
    <property type="project" value="UniProtKB-UniRule"/>
</dbReference>
<comment type="catalytic activity">
    <reaction evidence="5 8">
        <text>succinate semialdehyde + NAD(+) + H2O = succinate + NADH + 2 H(+)</text>
        <dbReference type="Rhea" id="RHEA:13217"/>
        <dbReference type="ChEBI" id="CHEBI:15377"/>
        <dbReference type="ChEBI" id="CHEBI:15378"/>
        <dbReference type="ChEBI" id="CHEBI:30031"/>
        <dbReference type="ChEBI" id="CHEBI:57540"/>
        <dbReference type="ChEBI" id="CHEBI:57706"/>
        <dbReference type="ChEBI" id="CHEBI:57945"/>
        <dbReference type="EC" id="1.2.1.16"/>
    </reaction>
</comment>
<dbReference type="InterPro" id="IPR016162">
    <property type="entry name" value="Ald_DH_N"/>
</dbReference>
<dbReference type="InterPro" id="IPR050740">
    <property type="entry name" value="Aldehyde_DH_Superfamily"/>
</dbReference>
<evidence type="ECO:0000256" key="2">
    <source>
        <dbReference type="ARBA" id="ARBA00009986"/>
    </source>
</evidence>
<accession>A0A507CRW8</accession>
<dbReference type="PANTHER" id="PTHR43353:SF5">
    <property type="entry name" value="SUCCINATE-SEMIALDEHYDE DEHYDROGENASE, MITOCHONDRIAL"/>
    <property type="match status" value="1"/>
</dbReference>
<dbReference type="InterPro" id="IPR010102">
    <property type="entry name" value="Succ_semiAld_DH"/>
</dbReference>
<comment type="caution">
    <text evidence="10">The sequence shown here is derived from an EMBL/GenBank/DDBJ whole genome shotgun (WGS) entry which is preliminary data.</text>
</comment>
<evidence type="ECO:0000256" key="4">
    <source>
        <dbReference type="ARBA" id="ARBA00050387"/>
    </source>
</evidence>
<dbReference type="CDD" id="cd07103">
    <property type="entry name" value="ALDH_F5_SSADH_GabD"/>
    <property type="match status" value="1"/>
</dbReference>